<sequence length="291" mass="33256">MDELWRKGSEVYRAWFRNGGNSYWNSLGNKASQKQSETYAAPDLVSHGNHICTKKIEKIRRKCGLQNGIDVDALGSKGNLSLGWKNTLYLHSIASAKKKINTIRDLKNDSGEWVRDEKIMANIDTNYFKELFTTFSTGDSTRTLMGIQPCINEVDNVELAIEFKDEKVEEAIKSMSLIKASRENNFLTLFFQKYWSIVGLENINRTNIVLIPKNTLPTTMTQFRPISLCNVLYKIFSKANINRFITVLDKSTVTYSVIFNGEQDDVFKPSRGLWQGDPLSLYLFLICIEGF</sequence>
<proteinExistence type="predicted"/>
<evidence type="ECO:0000313" key="2">
    <source>
        <dbReference type="Proteomes" id="UP001358586"/>
    </source>
</evidence>
<dbReference type="InterPro" id="IPR052343">
    <property type="entry name" value="Retrotransposon-Effector_Assoc"/>
</dbReference>
<name>A0ABR0N202_GOSAR</name>
<evidence type="ECO:0008006" key="3">
    <source>
        <dbReference type="Google" id="ProtNLM"/>
    </source>
</evidence>
<reference evidence="1 2" key="1">
    <citation type="submission" date="2023-03" db="EMBL/GenBank/DDBJ databases">
        <title>WGS of Gossypium arboreum.</title>
        <authorList>
            <person name="Yu D."/>
        </authorList>
    </citation>
    <scope>NUCLEOTIDE SEQUENCE [LARGE SCALE GENOMIC DNA]</scope>
    <source>
        <tissue evidence="1">Leaf</tissue>
    </source>
</reference>
<comment type="caution">
    <text evidence="1">The sequence shown here is derived from an EMBL/GenBank/DDBJ whole genome shotgun (WGS) entry which is preliminary data.</text>
</comment>
<dbReference type="PANTHER" id="PTHR46890:SF48">
    <property type="entry name" value="RNA-DIRECTED DNA POLYMERASE"/>
    <property type="match status" value="1"/>
</dbReference>
<dbReference type="Proteomes" id="UP001358586">
    <property type="component" value="Chromosome 11"/>
</dbReference>
<evidence type="ECO:0000313" key="1">
    <source>
        <dbReference type="EMBL" id="KAK5784597.1"/>
    </source>
</evidence>
<dbReference type="EMBL" id="JARKNE010000011">
    <property type="protein sequence ID" value="KAK5784597.1"/>
    <property type="molecule type" value="Genomic_DNA"/>
</dbReference>
<dbReference type="PANTHER" id="PTHR46890">
    <property type="entry name" value="NON-LTR RETROLELEMENT REVERSE TRANSCRIPTASE-LIKE PROTEIN-RELATED"/>
    <property type="match status" value="1"/>
</dbReference>
<organism evidence="1 2">
    <name type="scientific">Gossypium arboreum</name>
    <name type="common">Tree cotton</name>
    <name type="synonym">Gossypium nanking</name>
    <dbReference type="NCBI Taxonomy" id="29729"/>
    <lineage>
        <taxon>Eukaryota</taxon>
        <taxon>Viridiplantae</taxon>
        <taxon>Streptophyta</taxon>
        <taxon>Embryophyta</taxon>
        <taxon>Tracheophyta</taxon>
        <taxon>Spermatophyta</taxon>
        <taxon>Magnoliopsida</taxon>
        <taxon>eudicotyledons</taxon>
        <taxon>Gunneridae</taxon>
        <taxon>Pentapetalae</taxon>
        <taxon>rosids</taxon>
        <taxon>malvids</taxon>
        <taxon>Malvales</taxon>
        <taxon>Malvaceae</taxon>
        <taxon>Malvoideae</taxon>
        <taxon>Gossypium</taxon>
    </lineage>
</organism>
<keyword evidence="2" id="KW-1185">Reference proteome</keyword>
<gene>
    <name evidence="1" type="ORF">PVK06_039123</name>
</gene>
<accession>A0ABR0N202</accession>
<protein>
    <recommendedName>
        <fullName evidence="3">Reverse transcriptase domain-containing protein</fullName>
    </recommendedName>
</protein>